<evidence type="ECO:0000313" key="2">
    <source>
        <dbReference type="Proteomes" id="UP000006791"/>
    </source>
</evidence>
<reference evidence="1 2" key="1">
    <citation type="journal article" date="2012" name="Environ. Microbiol.">
        <title>Complete genome of Candidatus Chloracidobacterium thermophilum, a chlorophyll-based photoheterotroph belonging to the phylum Acidobacteria.</title>
        <authorList>
            <person name="Garcia Costas A.M."/>
            <person name="Liu Z."/>
            <person name="Tomsho L.P."/>
            <person name="Schuster S.C."/>
            <person name="Ward D.M."/>
            <person name="Bryant D.A."/>
        </authorList>
    </citation>
    <scope>NUCLEOTIDE SEQUENCE [LARGE SCALE GENOMIC DNA]</scope>
    <source>
        <strain evidence="1 2">B</strain>
    </source>
</reference>
<gene>
    <name evidence="1" type="ordered locus">Cabther_B0280</name>
</gene>
<proteinExistence type="predicted"/>
<dbReference type="KEGG" id="ctm:Cabther_B0280"/>
<organism evidence="1 2">
    <name type="scientific">Chloracidobacterium thermophilum (strain B)</name>
    <dbReference type="NCBI Taxonomy" id="981222"/>
    <lineage>
        <taxon>Bacteria</taxon>
        <taxon>Pseudomonadati</taxon>
        <taxon>Acidobacteriota</taxon>
        <taxon>Terriglobia</taxon>
        <taxon>Terriglobales</taxon>
        <taxon>Acidobacteriaceae</taxon>
        <taxon>Chloracidobacterium</taxon>
    </lineage>
</organism>
<dbReference type="HOGENOM" id="CLU_1599798_0_0_0"/>
<name>G2LKJ6_CHLTF</name>
<dbReference type="RefSeq" id="WP_014101020.1">
    <property type="nucleotide sequence ID" value="NC_016025.1"/>
</dbReference>
<dbReference type="AlphaFoldDB" id="G2LKJ6"/>
<dbReference type="EMBL" id="CP002515">
    <property type="protein sequence ID" value="AEP13282.1"/>
    <property type="molecule type" value="Genomic_DNA"/>
</dbReference>
<sequence>MAASWAAMVSARWGVPGAGAHHLSESDQFEVGGSGGATPHGERLEPLYWIIFPEGFPGVVFFLLEGAALSMYSPPPHLPAPSLDQAEIHPVVFERFKIQNAIAFRPDAILLTGVVTVDDGHSYGEAHDQGRFLPLHPEQGNVLKKLDRPDFYQALGRYLNDWNRPS</sequence>
<dbReference type="Proteomes" id="UP000006791">
    <property type="component" value="Chromosome 2"/>
</dbReference>
<evidence type="ECO:0000313" key="1">
    <source>
        <dbReference type="EMBL" id="AEP13282.1"/>
    </source>
</evidence>
<keyword evidence="2" id="KW-1185">Reference proteome</keyword>
<protein>
    <submittedName>
        <fullName evidence="1">Uncharacterized protein</fullName>
    </submittedName>
</protein>
<accession>G2LKJ6</accession>